<evidence type="ECO:0008006" key="8">
    <source>
        <dbReference type="Google" id="ProtNLM"/>
    </source>
</evidence>
<keyword evidence="5 6" id="KW-0408">Iron</keyword>
<dbReference type="RefSeq" id="WP_163655271.1">
    <property type="nucleotide sequence ID" value="NZ_JAAGRN010000007.1"/>
</dbReference>
<protein>
    <recommendedName>
        <fullName evidence="8">Cysteine dioxygenase</fullName>
    </recommendedName>
</protein>
<dbReference type="Pfam" id="PF05995">
    <property type="entry name" value="CDO_I"/>
    <property type="match status" value="1"/>
</dbReference>
<dbReference type="PANTHER" id="PTHR12918:SF1">
    <property type="entry name" value="CYSTEINE DIOXYGENASE TYPE 1"/>
    <property type="match status" value="1"/>
</dbReference>
<evidence type="ECO:0000256" key="4">
    <source>
        <dbReference type="ARBA" id="ARBA00023002"/>
    </source>
</evidence>
<gene>
    <name evidence="7" type="ORF">G3I67_10935</name>
</gene>
<evidence type="ECO:0000313" key="7">
    <source>
        <dbReference type="EMBL" id="NDY83748.1"/>
    </source>
</evidence>
<dbReference type="Gene3D" id="1.20.5.440">
    <property type="entry name" value="ATP synthase delta/epsilon subunit, C-terminal domain"/>
    <property type="match status" value="1"/>
</dbReference>
<accession>A0A6B2R120</accession>
<reference evidence="7" key="1">
    <citation type="submission" date="2020-02" db="EMBL/GenBank/DDBJ databases">
        <authorList>
            <person name="Chen W.-M."/>
        </authorList>
    </citation>
    <scope>NUCLEOTIDE SEQUENCE</scope>
    <source>
        <strain evidence="7">NBD-18</strain>
    </source>
</reference>
<dbReference type="GO" id="GO:0016702">
    <property type="term" value="F:oxidoreductase activity, acting on single donors with incorporation of molecular oxygen, incorporation of two atoms of oxygen"/>
    <property type="evidence" value="ECO:0007669"/>
    <property type="project" value="InterPro"/>
</dbReference>
<dbReference type="PANTHER" id="PTHR12918">
    <property type="entry name" value="CYSTEINE DIOXYGENASE"/>
    <property type="match status" value="1"/>
</dbReference>
<proteinExistence type="inferred from homology"/>
<keyword evidence="4" id="KW-0560">Oxidoreductase</keyword>
<evidence type="ECO:0000256" key="2">
    <source>
        <dbReference type="ARBA" id="ARBA00022723"/>
    </source>
</evidence>
<comment type="similarity">
    <text evidence="1">Belongs to the cysteine dioxygenase family.</text>
</comment>
<evidence type="ECO:0000256" key="3">
    <source>
        <dbReference type="ARBA" id="ARBA00022964"/>
    </source>
</evidence>
<evidence type="ECO:0000256" key="5">
    <source>
        <dbReference type="ARBA" id="ARBA00023004"/>
    </source>
</evidence>
<keyword evidence="2 6" id="KW-0479">Metal-binding</keyword>
<organism evidence="7">
    <name type="scientific">Sheuella amnicola</name>
    <dbReference type="NCBI Taxonomy" id="2707330"/>
    <lineage>
        <taxon>Bacteria</taxon>
        <taxon>Pseudomonadati</taxon>
        <taxon>Pseudomonadota</taxon>
        <taxon>Betaproteobacteria</taxon>
        <taxon>Burkholderiales</taxon>
        <taxon>Alcaligenaceae</taxon>
        <taxon>Sheuella</taxon>
    </lineage>
</organism>
<dbReference type="AlphaFoldDB" id="A0A6B2R120"/>
<dbReference type="SUPFAM" id="SSF51182">
    <property type="entry name" value="RmlC-like cupins"/>
    <property type="match status" value="1"/>
</dbReference>
<dbReference type="InterPro" id="IPR014710">
    <property type="entry name" value="RmlC-like_jellyroll"/>
</dbReference>
<feature type="binding site" evidence="6">
    <location>
        <position position="87"/>
    </location>
    <ligand>
        <name>Fe cation</name>
        <dbReference type="ChEBI" id="CHEBI:24875"/>
        <note>catalytic</note>
    </ligand>
</feature>
<feature type="binding site" evidence="6">
    <location>
        <position position="137"/>
    </location>
    <ligand>
        <name>Fe cation</name>
        <dbReference type="ChEBI" id="CHEBI:24875"/>
        <note>catalytic</note>
    </ligand>
</feature>
<dbReference type="GO" id="GO:0008198">
    <property type="term" value="F:ferrous iron binding"/>
    <property type="evidence" value="ECO:0007669"/>
    <property type="project" value="TreeGrafter"/>
</dbReference>
<name>A0A6B2R120_9BURK</name>
<dbReference type="Gene3D" id="2.60.120.10">
    <property type="entry name" value="Jelly Rolls"/>
    <property type="match status" value="1"/>
</dbReference>
<keyword evidence="3" id="KW-0223">Dioxygenase</keyword>
<evidence type="ECO:0000256" key="1">
    <source>
        <dbReference type="ARBA" id="ARBA00006622"/>
    </source>
</evidence>
<comment type="caution">
    <text evidence="7">The sequence shown here is derived from an EMBL/GenBank/DDBJ whole genome shotgun (WGS) entry which is preliminary data.</text>
</comment>
<dbReference type="InterPro" id="IPR010300">
    <property type="entry name" value="CDO_1"/>
</dbReference>
<evidence type="ECO:0000256" key="6">
    <source>
        <dbReference type="PIRSR" id="PIRSR610300-51"/>
    </source>
</evidence>
<sequence length="190" mass="21431">MQNQKLLAFVQGLSRLLQSNPAEDIILKEGGGLLATLVAQDDWLPELFTQPHPQFYQQYLLYADPLDRFSIVSFVWGPGQKTPVHDHMTWGLIGMLRGQEIDTHYFRQADQTFRRGDSHILKPGDIGSVSPATHDVHEVANFYQDRVSISIHVYGGNIGRIQRHVFNPGTGESKDFVSGYSNNVVPNLWS</sequence>
<dbReference type="InterPro" id="IPR011051">
    <property type="entry name" value="RmlC_Cupin_sf"/>
</dbReference>
<feature type="binding site" evidence="6">
    <location>
        <position position="85"/>
    </location>
    <ligand>
        <name>Fe cation</name>
        <dbReference type="ChEBI" id="CHEBI:24875"/>
        <note>catalytic</note>
    </ligand>
</feature>
<dbReference type="CDD" id="cd10548">
    <property type="entry name" value="cupin_CDO"/>
    <property type="match status" value="1"/>
</dbReference>
<dbReference type="EMBL" id="JAAGRN010000007">
    <property type="protein sequence ID" value="NDY83748.1"/>
    <property type="molecule type" value="Genomic_DNA"/>
</dbReference>